<reference evidence="1" key="2">
    <citation type="submission" date="2021-04" db="EMBL/GenBank/DDBJ databases">
        <authorList>
            <person name="Gilroy R."/>
        </authorList>
    </citation>
    <scope>NUCLEOTIDE SEQUENCE</scope>
    <source>
        <strain evidence="1">CHK188-16595</strain>
    </source>
</reference>
<accession>A0A9D2S9W1</accession>
<comment type="caution">
    <text evidence="1">The sequence shown here is derived from an EMBL/GenBank/DDBJ whole genome shotgun (WGS) entry which is preliminary data.</text>
</comment>
<dbReference type="Proteomes" id="UP000823877">
    <property type="component" value="Unassembled WGS sequence"/>
</dbReference>
<dbReference type="EMBL" id="DWXN01000012">
    <property type="protein sequence ID" value="HJB75404.1"/>
    <property type="molecule type" value="Genomic_DNA"/>
</dbReference>
<gene>
    <name evidence="1" type="ORF">IAA37_07020</name>
</gene>
<sequence>MEHLCKKCLLYEAGEKASLKGIQDYLETVDDSLKVSQDVYRKRLSFCRECEELISGMCRKCGCYCELRAAFKNKACADYDHRKWNKV</sequence>
<dbReference type="AlphaFoldDB" id="A0A9D2S9W1"/>
<organism evidence="1 2">
    <name type="scientific">Candidatus Eubacterium faecale</name>
    <dbReference type="NCBI Taxonomy" id="2838568"/>
    <lineage>
        <taxon>Bacteria</taxon>
        <taxon>Bacillati</taxon>
        <taxon>Bacillota</taxon>
        <taxon>Clostridia</taxon>
        <taxon>Eubacteriales</taxon>
        <taxon>Eubacteriaceae</taxon>
        <taxon>Eubacterium</taxon>
    </lineage>
</organism>
<evidence type="ECO:0000313" key="2">
    <source>
        <dbReference type="Proteomes" id="UP000823877"/>
    </source>
</evidence>
<dbReference type="InterPro" id="IPR046169">
    <property type="entry name" value="DUF6171"/>
</dbReference>
<reference evidence="1" key="1">
    <citation type="journal article" date="2021" name="PeerJ">
        <title>Extensive microbial diversity within the chicken gut microbiome revealed by metagenomics and culture.</title>
        <authorList>
            <person name="Gilroy R."/>
            <person name="Ravi A."/>
            <person name="Getino M."/>
            <person name="Pursley I."/>
            <person name="Horton D.L."/>
            <person name="Alikhan N.F."/>
            <person name="Baker D."/>
            <person name="Gharbi K."/>
            <person name="Hall N."/>
            <person name="Watson M."/>
            <person name="Adriaenssens E.M."/>
            <person name="Foster-Nyarko E."/>
            <person name="Jarju S."/>
            <person name="Secka A."/>
            <person name="Antonio M."/>
            <person name="Oren A."/>
            <person name="Chaudhuri R.R."/>
            <person name="La Ragione R."/>
            <person name="Hildebrand F."/>
            <person name="Pallen M.J."/>
        </authorList>
    </citation>
    <scope>NUCLEOTIDE SEQUENCE</scope>
    <source>
        <strain evidence="1">CHK188-16595</strain>
    </source>
</reference>
<evidence type="ECO:0000313" key="1">
    <source>
        <dbReference type="EMBL" id="HJB75404.1"/>
    </source>
</evidence>
<protein>
    <submittedName>
        <fullName evidence="1">Uncharacterized protein</fullName>
    </submittedName>
</protein>
<proteinExistence type="predicted"/>
<name>A0A9D2S9W1_9FIRM</name>
<dbReference type="Pfam" id="PF19668">
    <property type="entry name" value="DUF6171"/>
    <property type="match status" value="1"/>
</dbReference>